<proteinExistence type="predicted"/>
<dbReference type="Gene3D" id="1.25.40.10">
    <property type="entry name" value="Tetratricopeptide repeat domain"/>
    <property type="match status" value="1"/>
</dbReference>
<keyword evidence="2" id="KW-1133">Transmembrane helix</keyword>
<reference evidence="3" key="1">
    <citation type="submission" date="2019-05" db="EMBL/GenBank/DDBJ databases">
        <authorList>
            <person name="Lianzixin W."/>
        </authorList>
    </citation>
    <scope>NUCLEOTIDE SEQUENCE</scope>
    <source>
        <strain evidence="3">EC11</strain>
    </source>
</reference>
<accession>A0ABX0IQJ0</accession>
<dbReference type="SMART" id="SM00028">
    <property type="entry name" value="TPR"/>
    <property type="match status" value="1"/>
</dbReference>
<dbReference type="Pfam" id="PF13181">
    <property type="entry name" value="TPR_8"/>
    <property type="match status" value="1"/>
</dbReference>
<comment type="caution">
    <text evidence="3">The sequence shown here is derived from an EMBL/GenBank/DDBJ whole genome shotgun (WGS) entry which is preliminary data.</text>
</comment>
<dbReference type="RefSeq" id="WP_140961383.1">
    <property type="nucleotide sequence ID" value="NZ_VEVQ02000003.1"/>
</dbReference>
<keyword evidence="4" id="KW-1185">Reference proteome</keyword>
<evidence type="ECO:0000256" key="2">
    <source>
        <dbReference type="SAM" id="Phobius"/>
    </source>
</evidence>
<evidence type="ECO:0000313" key="3">
    <source>
        <dbReference type="EMBL" id="NHN25330.1"/>
    </source>
</evidence>
<sequence>MATYNKRGYKTPKPKEVLDNENEFDEVLESGESTTEEVFNTLDQTASRTEEWVAKNQKLILGVVGVIALATIGYLLFNKFVAEPKQDQALNDIYQAQVYFNDALTNTQNPDSLFNLALKGGEGKLGLINLADEYSGSKAGNIANYYAGMSYLHIKDFKNAEKYLLKYDAKDATTKAIALGALGDAYSELNKVEEAINSYKKAAEVEEDDFTTPKFLMKAAQLAYLNNKKAEAHAMFTTIKEKYETSREAINIDALIAMTE</sequence>
<keyword evidence="2" id="KW-0472">Membrane</keyword>
<evidence type="ECO:0000256" key="1">
    <source>
        <dbReference type="PROSITE-ProRule" id="PRU00339"/>
    </source>
</evidence>
<feature type="transmembrane region" description="Helical" evidence="2">
    <location>
        <begin position="59"/>
        <end position="77"/>
    </location>
</feature>
<dbReference type="EMBL" id="VEVQ02000003">
    <property type="protein sequence ID" value="NHN25330.1"/>
    <property type="molecule type" value="Genomic_DNA"/>
</dbReference>
<evidence type="ECO:0000313" key="4">
    <source>
        <dbReference type="Proteomes" id="UP000817854"/>
    </source>
</evidence>
<dbReference type="InterPro" id="IPR011990">
    <property type="entry name" value="TPR-like_helical_dom_sf"/>
</dbReference>
<name>A0ABX0IQJ0_9FLAO</name>
<keyword evidence="2" id="KW-0812">Transmembrane</keyword>
<keyword evidence="1" id="KW-0802">TPR repeat</keyword>
<reference evidence="3" key="2">
    <citation type="submission" date="2020-02" db="EMBL/GenBank/DDBJ databases">
        <title>Flavobacterium profundi sp. nov., isolated from a deep-sea seamount.</title>
        <authorList>
            <person name="Zhang D.-C."/>
        </authorList>
    </citation>
    <scope>NUCLEOTIDE SEQUENCE</scope>
    <source>
        <strain evidence="3">EC11</strain>
    </source>
</reference>
<dbReference type="Proteomes" id="UP000817854">
    <property type="component" value="Unassembled WGS sequence"/>
</dbReference>
<feature type="repeat" description="TPR" evidence="1">
    <location>
        <begin position="176"/>
        <end position="209"/>
    </location>
</feature>
<dbReference type="PROSITE" id="PS50005">
    <property type="entry name" value="TPR"/>
    <property type="match status" value="1"/>
</dbReference>
<evidence type="ECO:0008006" key="5">
    <source>
        <dbReference type="Google" id="ProtNLM"/>
    </source>
</evidence>
<dbReference type="InterPro" id="IPR019734">
    <property type="entry name" value="TPR_rpt"/>
</dbReference>
<gene>
    <name evidence="3" type="ORF">FIA58_006535</name>
</gene>
<organism evidence="3 4">
    <name type="scientific">Flavobacterium jejuense</name>
    <dbReference type="NCBI Taxonomy" id="1544455"/>
    <lineage>
        <taxon>Bacteria</taxon>
        <taxon>Pseudomonadati</taxon>
        <taxon>Bacteroidota</taxon>
        <taxon>Flavobacteriia</taxon>
        <taxon>Flavobacteriales</taxon>
        <taxon>Flavobacteriaceae</taxon>
        <taxon>Flavobacterium</taxon>
    </lineage>
</organism>
<protein>
    <recommendedName>
        <fullName evidence="5">Tetratricopeptide repeat protein</fullName>
    </recommendedName>
</protein>
<dbReference type="SUPFAM" id="SSF48452">
    <property type="entry name" value="TPR-like"/>
    <property type="match status" value="1"/>
</dbReference>